<dbReference type="Proteomes" id="UP000799428">
    <property type="component" value="Unassembled WGS sequence"/>
</dbReference>
<dbReference type="EMBL" id="MU005780">
    <property type="protein sequence ID" value="KAF2704922.1"/>
    <property type="molecule type" value="Genomic_DNA"/>
</dbReference>
<dbReference type="InterPro" id="IPR038883">
    <property type="entry name" value="AN11006-like"/>
</dbReference>
<dbReference type="PANTHER" id="PTHR42085:SF2">
    <property type="entry name" value="F-BOX DOMAIN-CONTAINING PROTEIN"/>
    <property type="match status" value="1"/>
</dbReference>
<dbReference type="AlphaFoldDB" id="A0A6G1JXC8"/>
<evidence type="ECO:0000313" key="1">
    <source>
        <dbReference type="EMBL" id="KAF2704922.1"/>
    </source>
</evidence>
<name>A0A6G1JXC8_9PLEO</name>
<protein>
    <submittedName>
        <fullName evidence="1">Uncharacterized protein</fullName>
    </submittedName>
</protein>
<accession>A0A6G1JXC8</accession>
<evidence type="ECO:0000313" key="2">
    <source>
        <dbReference type="Proteomes" id="UP000799428"/>
    </source>
</evidence>
<sequence>MTNDDTSSPFPFLALPRELRDLIYTFYFSDLRHNDNSSRPSYCRYSYRQERNELDWGGMILGFDPRVNGVNRVYFPESSVKKRDGSRQYTHRVPALCDVSRQVYCESLPFYLSCVATIFTRDAAATDFLTAWLETFPHNAAFPSIVAVRMHTLPSSASQQYDFLERCVNLASLRIIFNADDWVVGTPPTLKACHEFAQFDRLLRLPKLQQLQFTFGVNKTGQGQAWADLTKHIEDWVAGRWKEERGRGVAVKHRYNNPARIVFF</sequence>
<keyword evidence="2" id="KW-1185">Reference proteome</keyword>
<organism evidence="1 2">
    <name type="scientific">Pleomassaria siparia CBS 279.74</name>
    <dbReference type="NCBI Taxonomy" id="1314801"/>
    <lineage>
        <taxon>Eukaryota</taxon>
        <taxon>Fungi</taxon>
        <taxon>Dikarya</taxon>
        <taxon>Ascomycota</taxon>
        <taxon>Pezizomycotina</taxon>
        <taxon>Dothideomycetes</taxon>
        <taxon>Pleosporomycetidae</taxon>
        <taxon>Pleosporales</taxon>
        <taxon>Pleomassariaceae</taxon>
        <taxon>Pleomassaria</taxon>
    </lineage>
</organism>
<dbReference type="OrthoDB" id="72726at2759"/>
<gene>
    <name evidence="1" type="ORF">K504DRAFT_460710</name>
</gene>
<dbReference type="PANTHER" id="PTHR42085">
    <property type="entry name" value="F-BOX DOMAIN-CONTAINING PROTEIN"/>
    <property type="match status" value="1"/>
</dbReference>
<proteinExistence type="predicted"/>
<reference evidence="1" key="1">
    <citation type="journal article" date="2020" name="Stud. Mycol.">
        <title>101 Dothideomycetes genomes: a test case for predicting lifestyles and emergence of pathogens.</title>
        <authorList>
            <person name="Haridas S."/>
            <person name="Albert R."/>
            <person name="Binder M."/>
            <person name="Bloem J."/>
            <person name="Labutti K."/>
            <person name="Salamov A."/>
            <person name="Andreopoulos B."/>
            <person name="Baker S."/>
            <person name="Barry K."/>
            <person name="Bills G."/>
            <person name="Bluhm B."/>
            <person name="Cannon C."/>
            <person name="Castanera R."/>
            <person name="Culley D."/>
            <person name="Daum C."/>
            <person name="Ezra D."/>
            <person name="Gonzalez J."/>
            <person name="Henrissat B."/>
            <person name="Kuo A."/>
            <person name="Liang C."/>
            <person name="Lipzen A."/>
            <person name="Lutzoni F."/>
            <person name="Magnuson J."/>
            <person name="Mondo S."/>
            <person name="Nolan M."/>
            <person name="Ohm R."/>
            <person name="Pangilinan J."/>
            <person name="Park H.-J."/>
            <person name="Ramirez L."/>
            <person name="Alfaro M."/>
            <person name="Sun H."/>
            <person name="Tritt A."/>
            <person name="Yoshinaga Y."/>
            <person name="Zwiers L.-H."/>
            <person name="Turgeon B."/>
            <person name="Goodwin S."/>
            <person name="Spatafora J."/>
            <person name="Crous P."/>
            <person name="Grigoriev I."/>
        </authorList>
    </citation>
    <scope>NUCLEOTIDE SEQUENCE</scope>
    <source>
        <strain evidence="1">CBS 279.74</strain>
    </source>
</reference>